<keyword evidence="7 9" id="KW-0539">Nucleus</keyword>
<evidence type="ECO:0000313" key="14">
    <source>
        <dbReference type="Proteomes" id="UP000694941"/>
    </source>
</evidence>
<feature type="region of interest" description="Disordered" evidence="11">
    <location>
        <begin position="967"/>
        <end position="1031"/>
    </location>
</feature>
<dbReference type="Proteomes" id="UP000694941">
    <property type="component" value="Unplaced"/>
</dbReference>
<evidence type="ECO:0000256" key="9">
    <source>
        <dbReference type="PROSITE-ProRule" id="PRU00108"/>
    </source>
</evidence>
<dbReference type="InterPro" id="IPR001356">
    <property type="entry name" value="HD"/>
</dbReference>
<feature type="region of interest" description="Disordered" evidence="11">
    <location>
        <begin position="647"/>
        <end position="672"/>
    </location>
</feature>
<feature type="domain" description="C2H2-type" evidence="13">
    <location>
        <begin position="1080"/>
        <end position="1107"/>
    </location>
</feature>
<keyword evidence="5" id="KW-0862">Zinc</keyword>
<gene>
    <name evidence="15" type="primary">LOC106456975</name>
</gene>
<evidence type="ECO:0000256" key="10">
    <source>
        <dbReference type="RuleBase" id="RU000682"/>
    </source>
</evidence>
<dbReference type="Gene3D" id="3.30.160.60">
    <property type="entry name" value="Classic Zinc Finger"/>
    <property type="match status" value="6"/>
</dbReference>
<evidence type="ECO:0000256" key="7">
    <source>
        <dbReference type="ARBA" id="ARBA00023242"/>
    </source>
</evidence>
<feature type="region of interest" description="Disordered" evidence="11">
    <location>
        <begin position="474"/>
        <end position="515"/>
    </location>
</feature>
<dbReference type="Pfam" id="PF00096">
    <property type="entry name" value="zf-C2H2"/>
    <property type="match status" value="3"/>
</dbReference>
<evidence type="ECO:0000259" key="12">
    <source>
        <dbReference type="PROSITE" id="PS50071"/>
    </source>
</evidence>
<dbReference type="Pfam" id="PF00046">
    <property type="entry name" value="Homeodomain"/>
    <property type="match status" value="1"/>
</dbReference>
<dbReference type="InterPro" id="IPR009057">
    <property type="entry name" value="Homeodomain-like_sf"/>
</dbReference>
<sequence>MAEHVFRYKTTRRKQAKPRKKNVEVEDMSEEGEMYHLKVLESSSPKEDCSATHGSLTNEIGRDAQKDKTMNLQNFLQEQNNEEVLNFPSPKNGSFKNSFQLTLNMTVRKSNEDTQSIIEKHLNGPLNLVSDLNKNSESCENSSSRTDEDYMDGEVKSRLVIKEETDERLKTEEDKIQEYLKRSDTAVIFPESLGKGQASLAKKNRRCPSKNVRTILEDYAVTCSHCDEAFAGSQALYALRDHIKTAHQDLQQPVNKKENNKHVCPKCNVSFLEKSHLEKHELLHVTPGKEQQQLNNNNNNVSYGLRKFKCLECEKSFKFKHHLKEHVRIHSGEKPFACPNCNKRFSHSGSYSSHMTSKKCLIVNVKVRKVDTKLLQGRGNKQNTIRPIVPKYHLSSLVAIGSSEDYVPTEEEFSIDVTKQKKPQAATQSTLPLELSLHSVLDPQNPNTRTNYLPVSTLTSVSNVLSTTSSLSSLLLSPSKSSNTDLDFETKSGEEANISDKERTTTSSSPNFSPESDLKAVKKILEIVDETIAKQQQTRDSKNGRSGLLSELLNVPPFYRPLKIPLGKLLSSLKIGSSPIDQEQFQCKSGDEQFAKRIKYIQYDRYKICADSSKSANENVNGENSLENDTINGEDVDNLEGVVIQHENSSDLERCSPRSSIESEDERNPGKTARTLYLNDEKNVPIHNMLSGNKLIALEAFHNRNPNPAKYEIMKMAREIGCSSKIVQAWFQAKKDKNIYKNPPIQIPKVSFTKYTKIEPSLSYEDQSYYDGHFLNIPQYKPQSLLNFPAMSDFLSNYKSVIPSGRIIPPSAHSQNIFFGCGSPCVFPPYFGTHENKLLNTQFVEPDCDLPLDLSLNKERTSPHHENDHDNFKAQDYKCEVINLSQKSSRISVVSNKNTEHCATNGNCVENVSTTLFTHRYEHQGNAFRVLTKDRSAGSVVYNDVGTCDNYPSNSTSPHHEYPRMSVIMDNRPSSPTSGSSLGLNPHSPGSEEIPSSPEQNSLEGRLTPAIRNERSDTNVYPPDSNESWQVDNSKRFGRKVSREGHRIVAEENLKPEQGDVIEVKKKKLSVGKSEGETLYGCDQCTKVFSKQSSLARHKYEHSGQRPHQCSECSKAFKHKHHLTEHKRLHSGEKPFQCQKCLKRFSHSGSFSQHMNHRYSYCKPYRN</sequence>
<dbReference type="CDD" id="cd00086">
    <property type="entry name" value="homeodomain"/>
    <property type="match status" value="1"/>
</dbReference>
<organism evidence="14 15">
    <name type="scientific">Limulus polyphemus</name>
    <name type="common">Atlantic horseshoe crab</name>
    <dbReference type="NCBI Taxonomy" id="6850"/>
    <lineage>
        <taxon>Eukaryota</taxon>
        <taxon>Metazoa</taxon>
        <taxon>Ecdysozoa</taxon>
        <taxon>Arthropoda</taxon>
        <taxon>Chelicerata</taxon>
        <taxon>Merostomata</taxon>
        <taxon>Xiphosura</taxon>
        <taxon>Limulidae</taxon>
        <taxon>Limulus</taxon>
    </lineage>
</organism>
<evidence type="ECO:0000256" key="8">
    <source>
        <dbReference type="PROSITE-ProRule" id="PRU00042"/>
    </source>
</evidence>
<keyword evidence="6 9" id="KW-0238">DNA-binding</keyword>
<feature type="compositionally biased region" description="Basic and acidic residues" evidence="11">
    <location>
        <begin position="488"/>
        <end position="504"/>
    </location>
</feature>
<dbReference type="PROSITE" id="PS50157">
    <property type="entry name" value="ZINC_FINGER_C2H2_2"/>
    <property type="match status" value="5"/>
</dbReference>
<keyword evidence="3" id="KW-0677">Repeat</keyword>
<dbReference type="GeneID" id="106456975"/>
<dbReference type="PANTHER" id="PTHR24391:SF27">
    <property type="entry name" value="ZINC FINGER PROTEIN 1"/>
    <property type="match status" value="1"/>
</dbReference>
<feature type="domain" description="C2H2-type" evidence="13">
    <location>
        <begin position="308"/>
        <end position="335"/>
    </location>
</feature>
<dbReference type="SUPFAM" id="SSF46689">
    <property type="entry name" value="Homeodomain-like"/>
    <property type="match status" value="1"/>
</dbReference>
<feature type="domain" description="Homeobox" evidence="12">
    <location>
        <begin position="681"/>
        <end position="741"/>
    </location>
</feature>
<reference evidence="15" key="1">
    <citation type="submission" date="2025-08" db="UniProtKB">
        <authorList>
            <consortium name="RefSeq"/>
        </authorList>
    </citation>
    <scope>IDENTIFICATION</scope>
    <source>
        <tissue evidence="15">Muscle</tissue>
    </source>
</reference>
<dbReference type="SMART" id="SM00355">
    <property type="entry name" value="ZnF_C2H2"/>
    <property type="match status" value="7"/>
</dbReference>
<accession>A0ABM1S4C8</accession>
<keyword evidence="14" id="KW-1185">Reference proteome</keyword>
<feature type="domain" description="C2H2-type" evidence="13">
    <location>
        <begin position="1136"/>
        <end position="1164"/>
    </location>
</feature>
<name>A0ABM1S4C8_LIMPO</name>
<feature type="compositionally biased region" description="Low complexity" evidence="11">
    <location>
        <begin position="135"/>
        <end position="144"/>
    </location>
</feature>
<dbReference type="PANTHER" id="PTHR24391">
    <property type="entry name" value="HISTONE H4 TRANSCRIPTION FACTOR-RELATED"/>
    <property type="match status" value="1"/>
</dbReference>
<feature type="compositionally biased region" description="Polar residues" evidence="11">
    <location>
        <begin position="614"/>
        <end position="631"/>
    </location>
</feature>
<comment type="subcellular location">
    <subcellularLocation>
        <location evidence="1 9 10">Nucleus</location>
    </subcellularLocation>
</comment>
<keyword evidence="9 10" id="KW-0371">Homeobox</keyword>
<dbReference type="RefSeq" id="XP_022238483.1">
    <property type="nucleotide sequence ID" value="XM_022382775.1"/>
</dbReference>
<evidence type="ECO:0000256" key="5">
    <source>
        <dbReference type="ARBA" id="ARBA00022833"/>
    </source>
</evidence>
<evidence type="ECO:0000256" key="6">
    <source>
        <dbReference type="ARBA" id="ARBA00023125"/>
    </source>
</evidence>
<feature type="compositionally biased region" description="Basic residues" evidence="11">
    <location>
        <begin position="7"/>
        <end position="20"/>
    </location>
</feature>
<dbReference type="PROSITE" id="PS00028">
    <property type="entry name" value="ZINC_FINGER_C2H2_1"/>
    <property type="match status" value="4"/>
</dbReference>
<evidence type="ECO:0000256" key="3">
    <source>
        <dbReference type="ARBA" id="ARBA00022737"/>
    </source>
</evidence>
<feature type="domain" description="C2H2-type" evidence="13">
    <location>
        <begin position="262"/>
        <end position="289"/>
    </location>
</feature>
<evidence type="ECO:0000256" key="4">
    <source>
        <dbReference type="ARBA" id="ARBA00022771"/>
    </source>
</evidence>
<dbReference type="SUPFAM" id="SSF57667">
    <property type="entry name" value="beta-beta-alpha zinc fingers"/>
    <property type="match status" value="3"/>
</dbReference>
<feature type="region of interest" description="Disordered" evidence="11">
    <location>
        <begin position="614"/>
        <end position="633"/>
    </location>
</feature>
<feature type="DNA-binding region" description="Homeobox" evidence="9">
    <location>
        <begin position="683"/>
        <end position="742"/>
    </location>
</feature>
<dbReference type="InterPro" id="IPR036236">
    <property type="entry name" value="Znf_C2H2_sf"/>
</dbReference>
<evidence type="ECO:0000313" key="15">
    <source>
        <dbReference type="RefSeq" id="XP_022238483.1"/>
    </source>
</evidence>
<proteinExistence type="predicted"/>
<feature type="compositionally biased region" description="Polar residues" evidence="11">
    <location>
        <begin position="505"/>
        <end position="514"/>
    </location>
</feature>
<evidence type="ECO:0000259" key="13">
    <source>
        <dbReference type="PROSITE" id="PS50157"/>
    </source>
</evidence>
<evidence type="ECO:0000256" key="1">
    <source>
        <dbReference type="ARBA" id="ARBA00004123"/>
    </source>
</evidence>
<feature type="compositionally biased region" description="Low complexity" evidence="11">
    <location>
        <begin position="474"/>
        <end position="484"/>
    </location>
</feature>
<keyword evidence="4 8" id="KW-0863">Zinc-finger</keyword>
<evidence type="ECO:0000256" key="11">
    <source>
        <dbReference type="SAM" id="MobiDB-lite"/>
    </source>
</evidence>
<dbReference type="Gene3D" id="1.10.10.60">
    <property type="entry name" value="Homeodomain-like"/>
    <property type="match status" value="1"/>
</dbReference>
<dbReference type="PROSITE" id="PS50071">
    <property type="entry name" value="HOMEOBOX_2"/>
    <property type="match status" value="1"/>
</dbReference>
<evidence type="ECO:0000256" key="2">
    <source>
        <dbReference type="ARBA" id="ARBA00022723"/>
    </source>
</evidence>
<feature type="compositionally biased region" description="Low complexity" evidence="11">
    <location>
        <begin position="973"/>
        <end position="999"/>
    </location>
</feature>
<feature type="region of interest" description="Disordered" evidence="11">
    <location>
        <begin position="1"/>
        <end position="29"/>
    </location>
</feature>
<keyword evidence="2" id="KW-0479">Metal-binding</keyword>
<dbReference type="InterPro" id="IPR013087">
    <property type="entry name" value="Znf_C2H2_type"/>
</dbReference>
<protein>
    <submittedName>
        <fullName evidence="15">Zinc finger E-box-binding homeobox 2-like isoform X1</fullName>
    </submittedName>
</protein>
<feature type="region of interest" description="Disordered" evidence="11">
    <location>
        <begin position="133"/>
        <end position="152"/>
    </location>
</feature>
<dbReference type="InterPro" id="IPR051574">
    <property type="entry name" value="ZnF_E-box_Homeobox"/>
</dbReference>
<feature type="domain" description="C2H2-type" evidence="13">
    <location>
        <begin position="1108"/>
        <end position="1135"/>
    </location>
</feature>